<dbReference type="InterPro" id="IPR025348">
    <property type="entry name" value="DUF4252"/>
</dbReference>
<evidence type="ECO:0000313" key="2">
    <source>
        <dbReference type="EMBL" id="TRW24858.1"/>
    </source>
</evidence>
<sequence length="180" mass="19446">MIRILMLLTAAALSFVSCSSEPSMQKYLVEKADAPNFIAIDASPSILKNKATKFTAEEREAIDAIKGINVLVFKATKDNKAAFESESTSAKGILKTDGYEPLVKINANGVVASINTKGEGDKIDEFVVYAQQPETGFGVIRITGDNITPNTVMTIASMIQKTGINAEQFKPLEQLVKSKQ</sequence>
<dbReference type="AlphaFoldDB" id="A0A552V326"/>
<comment type="caution">
    <text evidence="2">The sequence shown here is derived from an EMBL/GenBank/DDBJ whole genome shotgun (WGS) entry which is preliminary data.</text>
</comment>
<proteinExistence type="predicted"/>
<dbReference type="OrthoDB" id="1143555at2"/>
<feature type="signal peptide" evidence="1">
    <location>
        <begin position="1"/>
        <end position="19"/>
    </location>
</feature>
<feature type="chain" id="PRO_5021983797" evidence="1">
    <location>
        <begin position="20"/>
        <end position="180"/>
    </location>
</feature>
<accession>A0A552V326</accession>
<name>A0A552V326_9FLAO</name>
<gene>
    <name evidence="2" type="ORF">FMM05_10190</name>
</gene>
<keyword evidence="3" id="KW-1185">Reference proteome</keyword>
<dbReference type="EMBL" id="VJVZ01000005">
    <property type="protein sequence ID" value="TRW24858.1"/>
    <property type="molecule type" value="Genomic_DNA"/>
</dbReference>
<organism evidence="2 3">
    <name type="scientific">Flavobacterium zepuense</name>
    <dbReference type="NCBI Taxonomy" id="2593302"/>
    <lineage>
        <taxon>Bacteria</taxon>
        <taxon>Pseudomonadati</taxon>
        <taxon>Bacteroidota</taxon>
        <taxon>Flavobacteriia</taxon>
        <taxon>Flavobacteriales</taxon>
        <taxon>Flavobacteriaceae</taxon>
        <taxon>Flavobacterium</taxon>
    </lineage>
</organism>
<dbReference type="Proteomes" id="UP000320643">
    <property type="component" value="Unassembled WGS sequence"/>
</dbReference>
<dbReference type="RefSeq" id="WP_143373259.1">
    <property type="nucleotide sequence ID" value="NZ_VJVZ01000005.1"/>
</dbReference>
<dbReference type="PROSITE" id="PS51257">
    <property type="entry name" value="PROKAR_LIPOPROTEIN"/>
    <property type="match status" value="1"/>
</dbReference>
<evidence type="ECO:0000256" key="1">
    <source>
        <dbReference type="SAM" id="SignalP"/>
    </source>
</evidence>
<keyword evidence="1" id="KW-0732">Signal</keyword>
<dbReference type="Pfam" id="PF14060">
    <property type="entry name" value="DUF4252"/>
    <property type="match status" value="1"/>
</dbReference>
<protein>
    <submittedName>
        <fullName evidence="2">DUF4252 domain-containing protein</fullName>
    </submittedName>
</protein>
<evidence type="ECO:0000313" key="3">
    <source>
        <dbReference type="Proteomes" id="UP000320643"/>
    </source>
</evidence>
<reference evidence="2 3" key="1">
    <citation type="submission" date="2019-07" db="EMBL/GenBank/DDBJ databases">
        <title>Flavobacterium sp. nov., isolated from glacier ice.</title>
        <authorList>
            <person name="Liu Q."/>
            <person name="Xin Y.-H."/>
        </authorList>
    </citation>
    <scope>NUCLEOTIDE SEQUENCE [LARGE SCALE GENOMIC DNA]</scope>
    <source>
        <strain evidence="2 3">ZT4R6</strain>
    </source>
</reference>